<evidence type="ECO:0000313" key="3">
    <source>
        <dbReference type="Proteomes" id="UP000094336"/>
    </source>
</evidence>
<organism evidence="2 3">
    <name type="scientific">Babjeviella inositovora NRRL Y-12698</name>
    <dbReference type="NCBI Taxonomy" id="984486"/>
    <lineage>
        <taxon>Eukaryota</taxon>
        <taxon>Fungi</taxon>
        <taxon>Dikarya</taxon>
        <taxon>Ascomycota</taxon>
        <taxon>Saccharomycotina</taxon>
        <taxon>Pichiomycetes</taxon>
        <taxon>Serinales incertae sedis</taxon>
        <taxon>Babjeviella</taxon>
    </lineage>
</organism>
<feature type="transmembrane region" description="Helical" evidence="1">
    <location>
        <begin position="12"/>
        <end position="33"/>
    </location>
</feature>
<keyword evidence="1" id="KW-0472">Membrane</keyword>
<sequence>MSNTISFNNRVSAALMLGYLAVGMTAPFVFPLISSLDPKNGKKASVIYQKSVF</sequence>
<gene>
    <name evidence="2" type="ORF">BABINDRAFT_162694</name>
</gene>
<dbReference type="RefSeq" id="XP_018983812.1">
    <property type="nucleotide sequence ID" value="XM_019129485.1"/>
</dbReference>
<keyword evidence="1" id="KW-0812">Transmembrane</keyword>
<name>A0A1E3QLZ0_9ASCO</name>
<reference evidence="3" key="1">
    <citation type="submission" date="2016-05" db="EMBL/GenBank/DDBJ databases">
        <title>Comparative genomics of biotechnologically important yeasts.</title>
        <authorList>
            <consortium name="DOE Joint Genome Institute"/>
            <person name="Riley R."/>
            <person name="Haridas S."/>
            <person name="Wolfe K.H."/>
            <person name="Lopes M.R."/>
            <person name="Hittinger C.T."/>
            <person name="Goker M."/>
            <person name="Salamov A."/>
            <person name="Wisecaver J."/>
            <person name="Long T.M."/>
            <person name="Aerts A.L."/>
            <person name="Barry K."/>
            <person name="Choi C."/>
            <person name="Clum A."/>
            <person name="Coughlan A.Y."/>
            <person name="Deshpande S."/>
            <person name="Douglass A.P."/>
            <person name="Hanson S.J."/>
            <person name="Klenk H.-P."/>
            <person name="Labutti K."/>
            <person name="Lapidus A."/>
            <person name="Lindquist E."/>
            <person name="Lipzen A."/>
            <person name="Meier-Kolthoff J.P."/>
            <person name="Ohm R.A."/>
            <person name="Otillar R.P."/>
            <person name="Pangilinan J."/>
            <person name="Peng Y."/>
            <person name="Rokas A."/>
            <person name="Rosa C.A."/>
            <person name="Scheuner C."/>
            <person name="Sibirny A.A."/>
            <person name="Slot J.C."/>
            <person name="Stielow J.B."/>
            <person name="Sun H."/>
            <person name="Kurtzman C.P."/>
            <person name="Blackwell M."/>
            <person name="Grigoriev I.V."/>
            <person name="Jeffries T.W."/>
        </authorList>
    </citation>
    <scope>NUCLEOTIDE SEQUENCE [LARGE SCALE GENOMIC DNA]</scope>
    <source>
        <strain evidence="3">NRRL Y-12698</strain>
    </source>
</reference>
<dbReference type="EMBL" id="KV454435">
    <property type="protein sequence ID" value="ODQ78484.1"/>
    <property type="molecule type" value="Genomic_DNA"/>
</dbReference>
<dbReference type="AlphaFoldDB" id="A0A1E3QLZ0"/>
<dbReference type="OrthoDB" id="10523365at2759"/>
<evidence type="ECO:0000313" key="2">
    <source>
        <dbReference type="EMBL" id="ODQ78484.1"/>
    </source>
</evidence>
<dbReference type="GeneID" id="30147338"/>
<keyword evidence="3" id="KW-1185">Reference proteome</keyword>
<keyword evidence="1" id="KW-1133">Transmembrane helix</keyword>
<evidence type="ECO:0000256" key="1">
    <source>
        <dbReference type="SAM" id="Phobius"/>
    </source>
</evidence>
<accession>A0A1E3QLZ0</accession>
<dbReference type="Proteomes" id="UP000094336">
    <property type="component" value="Unassembled WGS sequence"/>
</dbReference>
<proteinExistence type="predicted"/>
<protein>
    <submittedName>
        <fullName evidence="2">Uncharacterized protein</fullName>
    </submittedName>
</protein>